<dbReference type="Proteomes" id="UP000759537">
    <property type="component" value="Unassembled WGS sequence"/>
</dbReference>
<protein>
    <submittedName>
        <fullName evidence="4">Ras-like protein</fullName>
    </submittedName>
</protein>
<keyword evidence="3" id="KW-0342">GTP-binding</keyword>
<dbReference type="OrthoDB" id="5976022at2759"/>
<dbReference type="SMART" id="SM00174">
    <property type="entry name" value="RHO"/>
    <property type="match status" value="1"/>
</dbReference>
<dbReference type="SMART" id="SM00173">
    <property type="entry name" value="RAS"/>
    <property type="match status" value="1"/>
</dbReference>
<dbReference type="PROSITE" id="PS51419">
    <property type="entry name" value="RAB"/>
    <property type="match status" value="1"/>
</dbReference>
<evidence type="ECO:0000256" key="1">
    <source>
        <dbReference type="ARBA" id="ARBA00004342"/>
    </source>
</evidence>
<reference evidence="4" key="1">
    <citation type="submission" date="2019-10" db="EMBL/GenBank/DDBJ databases">
        <authorList>
            <consortium name="DOE Joint Genome Institute"/>
            <person name="Kuo A."/>
            <person name="Miyauchi S."/>
            <person name="Kiss E."/>
            <person name="Drula E."/>
            <person name="Kohler A."/>
            <person name="Sanchez-Garcia M."/>
            <person name="Andreopoulos B."/>
            <person name="Barry K.W."/>
            <person name="Bonito G."/>
            <person name="Buee M."/>
            <person name="Carver A."/>
            <person name="Chen C."/>
            <person name="Cichocki N."/>
            <person name="Clum A."/>
            <person name="Culley D."/>
            <person name="Crous P.W."/>
            <person name="Fauchery L."/>
            <person name="Girlanda M."/>
            <person name="Hayes R."/>
            <person name="Keri Z."/>
            <person name="LaButti K."/>
            <person name="Lipzen A."/>
            <person name="Lombard V."/>
            <person name="Magnuson J."/>
            <person name="Maillard F."/>
            <person name="Morin E."/>
            <person name="Murat C."/>
            <person name="Nolan M."/>
            <person name="Ohm R."/>
            <person name="Pangilinan J."/>
            <person name="Pereira M."/>
            <person name="Perotto S."/>
            <person name="Peter M."/>
            <person name="Riley R."/>
            <person name="Sitrit Y."/>
            <person name="Stielow B."/>
            <person name="Szollosi G."/>
            <person name="Zifcakova L."/>
            <person name="Stursova M."/>
            <person name="Spatafora J.W."/>
            <person name="Tedersoo L."/>
            <person name="Vaario L.-M."/>
            <person name="Yamada A."/>
            <person name="Yan M."/>
            <person name="Wang P."/>
            <person name="Xu J."/>
            <person name="Bruns T."/>
            <person name="Baldrian P."/>
            <person name="Vilgalys R."/>
            <person name="Henrissat B."/>
            <person name="Grigoriev I.V."/>
            <person name="Hibbett D."/>
            <person name="Nagy L.G."/>
            <person name="Martin F.M."/>
        </authorList>
    </citation>
    <scope>NUCLEOTIDE SEQUENCE</scope>
    <source>
        <strain evidence="4">Prilba</strain>
    </source>
</reference>
<keyword evidence="5" id="KW-1185">Reference proteome</keyword>
<dbReference type="Gene3D" id="3.40.50.300">
    <property type="entry name" value="P-loop containing nucleotide triphosphate hydrolases"/>
    <property type="match status" value="1"/>
</dbReference>
<accession>A0A9P5N486</accession>
<dbReference type="InterPro" id="IPR005225">
    <property type="entry name" value="Small_GTP-bd"/>
</dbReference>
<evidence type="ECO:0000313" key="5">
    <source>
        <dbReference type="Proteomes" id="UP000759537"/>
    </source>
</evidence>
<dbReference type="GO" id="GO:0005525">
    <property type="term" value="F:GTP binding"/>
    <property type="evidence" value="ECO:0007669"/>
    <property type="project" value="UniProtKB-KW"/>
</dbReference>
<keyword evidence="2" id="KW-0547">Nucleotide-binding</keyword>
<dbReference type="InterPro" id="IPR001806">
    <property type="entry name" value="Small_GTPase"/>
</dbReference>
<reference evidence="4" key="2">
    <citation type="journal article" date="2020" name="Nat. Commun.">
        <title>Large-scale genome sequencing of mycorrhizal fungi provides insights into the early evolution of symbiotic traits.</title>
        <authorList>
            <person name="Miyauchi S."/>
            <person name="Kiss E."/>
            <person name="Kuo A."/>
            <person name="Drula E."/>
            <person name="Kohler A."/>
            <person name="Sanchez-Garcia M."/>
            <person name="Morin E."/>
            <person name="Andreopoulos B."/>
            <person name="Barry K.W."/>
            <person name="Bonito G."/>
            <person name="Buee M."/>
            <person name="Carver A."/>
            <person name="Chen C."/>
            <person name="Cichocki N."/>
            <person name="Clum A."/>
            <person name="Culley D."/>
            <person name="Crous P.W."/>
            <person name="Fauchery L."/>
            <person name="Girlanda M."/>
            <person name="Hayes R.D."/>
            <person name="Keri Z."/>
            <person name="LaButti K."/>
            <person name="Lipzen A."/>
            <person name="Lombard V."/>
            <person name="Magnuson J."/>
            <person name="Maillard F."/>
            <person name="Murat C."/>
            <person name="Nolan M."/>
            <person name="Ohm R.A."/>
            <person name="Pangilinan J."/>
            <person name="Pereira M.F."/>
            <person name="Perotto S."/>
            <person name="Peter M."/>
            <person name="Pfister S."/>
            <person name="Riley R."/>
            <person name="Sitrit Y."/>
            <person name="Stielow J.B."/>
            <person name="Szollosi G."/>
            <person name="Zifcakova L."/>
            <person name="Stursova M."/>
            <person name="Spatafora J.W."/>
            <person name="Tedersoo L."/>
            <person name="Vaario L.M."/>
            <person name="Yamada A."/>
            <person name="Yan M."/>
            <person name="Wang P."/>
            <person name="Xu J."/>
            <person name="Bruns T."/>
            <person name="Baldrian P."/>
            <person name="Vilgalys R."/>
            <person name="Dunand C."/>
            <person name="Henrissat B."/>
            <person name="Grigoriev I.V."/>
            <person name="Hibbett D."/>
            <person name="Nagy L.G."/>
            <person name="Martin F.M."/>
        </authorList>
    </citation>
    <scope>NUCLEOTIDE SEQUENCE</scope>
    <source>
        <strain evidence="4">Prilba</strain>
    </source>
</reference>
<organism evidence="4 5">
    <name type="scientific">Russula ochroleuca</name>
    <dbReference type="NCBI Taxonomy" id="152965"/>
    <lineage>
        <taxon>Eukaryota</taxon>
        <taxon>Fungi</taxon>
        <taxon>Dikarya</taxon>
        <taxon>Basidiomycota</taxon>
        <taxon>Agaricomycotina</taxon>
        <taxon>Agaricomycetes</taxon>
        <taxon>Russulales</taxon>
        <taxon>Russulaceae</taxon>
        <taxon>Russula</taxon>
    </lineage>
</organism>
<dbReference type="GO" id="GO:0003924">
    <property type="term" value="F:GTPase activity"/>
    <property type="evidence" value="ECO:0007669"/>
    <property type="project" value="InterPro"/>
</dbReference>
<dbReference type="PRINTS" id="PR00449">
    <property type="entry name" value="RASTRNSFRMNG"/>
</dbReference>
<dbReference type="SMART" id="SM00175">
    <property type="entry name" value="RAB"/>
    <property type="match status" value="1"/>
</dbReference>
<dbReference type="EMBL" id="WHVB01000002">
    <property type="protein sequence ID" value="KAF8485802.1"/>
    <property type="molecule type" value="Genomic_DNA"/>
</dbReference>
<comment type="subcellular location">
    <subcellularLocation>
        <location evidence="1">Cell membrane</location>
        <topology evidence="1">Lipid-anchor</topology>
        <orientation evidence="1">Cytoplasmic side</orientation>
    </subcellularLocation>
</comment>
<dbReference type="SUPFAM" id="SSF52540">
    <property type="entry name" value="P-loop containing nucleoside triphosphate hydrolases"/>
    <property type="match status" value="1"/>
</dbReference>
<dbReference type="CDD" id="cd00876">
    <property type="entry name" value="Ras"/>
    <property type="match status" value="1"/>
</dbReference>
<dbReference type="GO" id="GO:0005886">
    <property type="term" value="C:plasma membrane"/>
    <property type="evidence" value="ECO:0007669"/>
    <property type="project" value="UniProtKB-SubCell"/>
</dbReference>
<dbReference type="NCBIfam" id="TIGR00231">
    <property type="entry name" value="small_GTP"/>
    <property type="match status" value="1"/>
</dbReference>
<evidence type="ECO:0000256" key="2">
    <source>
        <dbReference type="ARBA" id="ARBA00022741"/>
    </source>
</evidence>
<dbReference type="AlphaFoldDB" id="A0A9P5N486"/>
<dbReference type="InterPro" id="IPR020849">
    <property type="entry name" value="Small_GTPase_Ras-type"/>
</dbReference>
<dbReference type="GO" id="GO:0007165">
    <property type="term" value="P:signal transduction"/>
    <property type="evidence" value="ECO:0007669"/>
    <property type="project" value="InterPro"/>
</dbReference>
<gene>
    <name evidence="4" type="ORF">DFH94DRAFT_708208</name>
</gene>
<dbReference type="PANTHER" id="PTHR24070">
    <property type="entry name" value="RAS, DI-RAS, AND RHEB FAMILY MEMBERS OF SMALL GTPASE SUPERFAMILY"/>
    <property type="match status" value="1"/>
</dbReference>
<comment type="caution">
    <text evidence="4">The sequence shown here is derived from an EMBL/GenBank/DDBJ whole genome shotgun (WGS) entry which is preliminary data.</text>
</comment>
<dbReference type="InterPro" id="IPR027417">
    <property type="entry name" value="P-loop_NTPase"/>
</dbReference>
<evidence type="ECO:0000313" key="4">
    <source>
        <dbReference type="EMBL" id="KAF8485802.1"/>
    </source>
</evidence>
<dbReference type="FunFam" id="3.40.50.300:FF:001447">
    <property type="entry name" value="Ras-related protein Rab-1B"/>
    <property type="match status" value="1"/>
</dbReference>
<evidence type="ECO:0000256" key="3">
    <source>
        <dbReference type="ARBA" id="ARBA00023134"/>
    </source>
</evidence>
<proteinExistence type="predicted"/>
<dbReference type="PROSITE" id="PS51421">
    <property type="entry name" value="RAS"/>
    <property type="match status" value="1"/>
</dbReference>
<name>A0A9P5N486_9AGAM</name>
<sequence>MHNRFVEDYDPTIEDLYRKECVIEGDDTLVDVLDTAGQEEFSAMREHYMLDGEGFLLVYSITERDSFEMIESYHQQILRVKDSDAVPIVVVGNKSDLDCERRVDKVEGEFVAKKLGCRFVETSAKLGINVTETFIDLVCEIRDRNKELLQMRRVLRPITPDSNIQLPGAGCWNSGGCILS</sequence>
<dbReference type="Pfam" id="PF00071">
    <property type="entry name" value="Ras"/>
    <property type="match status" value="1"/>
</dbReference>